<evidence type="ECO:0000256" key="2">
    <source>
        <dbReference type="ARBA" id="ARBA00022448"/>
    </source>
</evidence>
<keyword evidence="2" id="KW-0813">Transport</keyword>
<dbReference type="InterPro" id="IPR003439">
    <property type="entry name" value="ABC_transporter-like_ATP-bd"/>
</dbReference>
<evidence type="ECO:0000313" key="7">
    <source>
        <dbReference type="Proteomes" id="UP000295558"/>
    </source>
</evidence>
<accession>A0A4V3DQ94</accession>
<dbReference type="STRING" id="1265846.PROCOU_12428"/>
<gene>
    <name evidence="6" type="ORF">DFP96_101290</name>
</gene>
<dbReference type="InterPro" id="IPR017871">
    <property type="entry name" value="ABC_transporter-like_CS"/>
</dbReference>
<dbReference type="PROSITE" id="PS50893">
    <property type="entry name" value="ABC_TRANSPORTER_2"/>
    <property type="match status" value="1"/>
</dbReference>
<protein>
    <submittedName>
        <fullName evidence="6">ABC-2 type transport system ATP-binding protein</fullName>
    </submittedName>
</protein>
<dbReference type="RefSeq" id="WP_036072359.1">
    <property type="nucleotide sequence ID" value="NZ_JAARQJ010000004.1"/>
</dbReference>
<dbReference type="PANTHER" id="PTHR42711:SF5">
    <property type="entry name" value="ABC TRANSPORTER ATP-BINDING PROTEIN NATA"/>
    <property type="match status" value="1"/>
</dbReference>
<evidence type="ECO:0000256" key="4">
    <source>
        <dbReference type="ARBA" id="ARBA00022840"/>
    </source>
</evidence>
<name>A0A4V3DQ94_9LIST</name>
<keyword evidence="7" id="KW-1185">Reference proteome</keyword>
<evidence type="ECO:0000256" key="3">
    <source>
        <dbReference type="ARBA" id="ARBA00022741"/>
    </source>
</evidence>
<dbReference type="GO" id="GO:0005524">
    <property type="term" value="F:ATP binding"/>
    <property type="evidence" value="ECO:0007669"/>
    <property type="project" value="UniProtKB-KW"/>
</dbReference>
<dbReference type="Proteomes" id="UP000295558">
    <property type="component" value="Unassembled WGS sequence"/>
</dbReference>
<evidence type="ECO:0000259" key="5">
    <source>
        <dbReference type="PROSITE" id="PS50893"/>
    </source>
</evidence>
<comment type="caution">
    <text evidence="6">The sequence shown here is derived from an EMBL/GenBank/DDBJ whole genome shotgun (WGS) entry which is preliminary data.</text>
</comment>
<dbReference type="PROSITE" id="PS00211">
    <property type="entry name" value="ABC_TRANSPORTER_1"/>
    <property type="match status" value="1"/>
</dbReference>
<dbReference type="PANTHER" id="PTHR42711">
    <property type="entry name" value="ABC TRANSPORTER ATP-BINDING PROTEIN"/>
    <property type="match status" value="1"/>
</dbReference>
<dbReference type="InterPro" id="IPR050763">
    <property type="entry name" value="ABC_transporter_ATP-binding"/>
</dbReference>
<dbReference type="AlphaFoldDB" id="A0A4V3DQ94"/>
<dbReference type="InterPro" id="IPR027417">
    <property type="entry name" value="P-loop_NTPase"/>
</dbReference>
<dbReference type="SUPFAM" id="SSF52540">
    <property type="entry name" value="P-loop containing nucleoside triphosphate hydrolases"/>
    <property type="match status" value="1"/>
</dbReference>
<evidence type="ECO:0000313" key="6">
    <source>
        <dbReference type="EMBL" id="TDR55356.1"/>
    </source>
</evidence>
<keyword evidence="4 6" id="KW-0067">ATP-binding</keyword>
<dbReference type="InterPro" id="IPR003593">
    <property type="entry name" value="AAA+_ATPase"/>
</dbReference>
<dbReference type="CDD" id="cd03230">
    <property type="entry name" value="ABC_DR_subfamily_A"/>
    <property type="match status" value="1"/>
</dbReference>
<dbReference type="EMBL" id="SNZK01000001">
    <property type="protein sequence ID" value="TDR55356.1"/>
    <property type="molecule type" value="Genomic_DNA"/>
</dbReference>
<comment type="similarity">
    <text evidence="1">Belongs to the ABC transporter superfamily.</text>
</comment>
<dbReference type="GO" id="GO:0016887">
    <property type="term" value="F:ATP hydrolysis activity"/>
    <property type="evidence" value="ECO:0007669"/>
    <property type="project" value="InterPro"/>
</dbReference>
<evidence type="ECO:0000256" key="1">
    <source>
        <dbReference type="ARBA" id="ARBA00005417"/>
    </source>
</evidence>
<keyword evidence="3" id="KW-0547">Nucleotide-binding</keyword>
<sequence>MKAIETNGLTKFYHKKRAIESVNLSVEEGELFGFIGPNGAGKSTTIKLLLNFIYASKGQATIFGKDIVKSSAEIKRMVGYVPSEVRYYPQMTANDIIGFAAKFHHVEQAQIQMKRYYEMFDIDPHKRFGDMSLGNKKKVAIVAGLITKPKLLILDEPTSGLDPLMQHHLFKEMTHQNQEDGMTIFLSSHNLREIQEYSTRAAFIREGEIVALENIANQEMSGKVIVLKGDMLPVTELVNAGAKVIETTEKSARLTFDGNVQSVLPILAAEGIKDLSITNQELEDKFMTLYEGGRQNEHFKD</sequence>
<proteinExistence type="inferred from homology"/>
<feature type="domain" description="ABC transporter" evidence="5">
    <location>
        <begin position="4"/>
        <end position="231"/>
    </location>
</feature>
<organism evidence="6 7">
    <name type="scientific">Listeria rocourtiae</name>
    <dbReference type="NCBI Taxonomy" id="647910"/>
    <lineage>
        <taxon>Bacteria</taxon>
        <taxon>Bacillati</taxon>
        <taxon>Bacillota</taxon>
        <taxon>Bacilli</taxon>
        <taxon>Bacillales</taxon>
        <taxon>Listeriaceae</taxon>
        <taxon>Listeria</taxon>
    </lineage>
</organism>
<dbReference type="Pfam" id="PF00005">
    <property type="entry name" value="ABC_tran"/>
    <property type="match status" value="1"/>
</dbReference>
<dbReference type="Gene3D" id="3.40.50.300">
    <property type="entry name" value="P-loop containing nucleotide triphosphate hydrolases"/>
    <property type="match status" value="1"/>
</dbReference>
<reference evidence="6 7" key="1">
    <citation type="submission" date="2019-03" db="EMBL/GenBank/DDBJ databases">
        <title>Genomic Encyclopedia of Type Strains, Phase III (KMG-III): the genomes of soil and plant-associated and newly described type strains.</title>
        <authorList>
            <person name="Whitman W."/>
        </authorList>
    </citation>
    <scope>NUCLEOTIDE SEQUENCE [LARGE SCALE GENOMIC DNA]</scope>
    <source>
        <strain evidence="6 7">CECT 7972</strain>
    </source>
</reference>
<dbReference type="OrthoDB" id="9804819at2"/>
<dbReference type="SMART" id="SM00382">
    <property type="entry name" value="AAA"/>
    <property type="match status" value="1"/>
</dbReference>